<comment type="similarity">
    <text evidence="1">Belongs to the pseudouridine synthase RluA family.</text>
</comment>
<feature type="compositionally biased region" description="Basic and acidic residues" evidence="4">
    <location>
        <begin position="290"/>
        <end position="318"/>
    </location>
</feature>
<dbReference type="Proteomes" id="UP000005496">
    <property type="component" value="Unassembled WGS sequence"/>
</dbReference>
<evidence type="ECO:0000256" key="4">
    <source>
        <dbReference type="SAM" id="MobiDB-lite"/>
    </source>
</evidence>
<dbReference type="EMBL" id="ACJN02000003">
    <property type="protein sequence ID" value="EFI33974.1"/>
    <property type="molecule type" value="Genomic_DNA"/>
</dbReference>
<dbReference type="GO" id="GO:0000455">
    <property type="term" value="P:enzyme-directed rRNA pseudouridine synthesis"/>
    <property type="evidence" value="ECO:0007669"/>
    <property type="project" value="TreeGrafter"/>
</dbReference>
<keyword evidence="7" id="KW-1185">Reference proteome</keyword>
<keyword evidence="2" id="KW-0413">Isomerase</keyword>
<evidence type="ECO:0000256" key="3">
    <source>
        <dbReference type="PROSITE-ProRule" id="PRU00182"/>
    </source>
</evidence>
<dbReference type="PANTHER" id="PTHR21600">
    <property type="entry name" value="MITOCHONDRIAL RNA PSEUDOURIDINE SYNTHASE"/>
    <property type="match status" value="1"/>
</dbReference>
<name>D6STF8_9BACT</name>
<comment type="caution">
    <text evidence="6">The sequence shown here is derived from an EMBL/GenBank/DDBJ whole genome shotgun (WGS) entry which is preliminary data.</text>
</comment>
<evidence type="ECO:0000256" key="1">
    <source>
        <dbReference type="ARBA" id="ARBA00010876"/>
    </source>
</evidence>
<dbReference type="Pfam" id="PF00849">
    <property type="entry name" value="PseudoU_synth_2"/>
    <property type="match status" value="1"/>
</dbReference>
<organism evidence="6 7">
    <name type="scientific">Desulfonatronospira thiodismutans ASO3-1</name>
    <dbReference type="NCBI Taxonomy" id="555779"/>
    <lineage>
        <taxon>Bacteria</taxon>
        <taxon>Pseudomonadati</taxon>
        <taxon>Thermodesulfobacteriota</taxon>
        <taxon>Desulfovibrionia</taxon>
        <taxon>Desulfovibrionales</taxon>
        <taxon>Desulfonatronovibrionaceae</taxon>
        <taxon>Desulfonatronospira</taxon>
    </lineage>
</organism>
<accession>D6STF8</accession>
<dbReference type="PANTHER" id="PTHR21600:SF87">
    <property type="entry name" value="RNA PSEUDOURIDYLATE SYNTHASE DOMAIN-CONTAINING PROTEIN 1"/>
    <property type="match status" value="1"/>
</dbReference>
<dbReference type="InterPro" id="IPR050188">
    <property type="entry name" value="RluA_PseudoU_synthase"/>
</dbReference>
<evidence type="ECO:0000256" key="2">
    <source>
        <dbReference type="ARBA" id="ARBA00023235"/>
    </source>
</evidence>
<dbReference type="PROSITE" id="PS50889">
    <property type="entry name" value="S4"/>
    <property type="match status" value="1"/>
</dbReference>
<protein>
    <submittedName>
        <fullName evidence="6">Pseudouridine synthase</fullName>
    </submittedName>
</protein>
<proteinExistence type="inferred from homology"/>
<evidence type="ECO:0000313" key="6">
    <source>
        <dbReference type="EMBL" id="EFI33974.1"/>
    </source>
</evidence>
<dbReference type="AlphaFoldDB" id="D6STF8"/>
<dbReference type="SUPFAM" id="SSF55120">
    <property type="entry name" value="Pseudouridine synthase"/>
    <property type="match status" value="1"/>
</dbReference>
<dbReference type="GO" id="GO:0140098">
    <property type="term" value="F:catalytic activity, acting on RNA"/>
    <property type="evidence" value="ECO:0007669"/>
    <property type="project" value="UniProtKB-ARBA"/>
</dbReference>
<keyword evidence="3" id="KW-0694">RNA-binding</keyword>
<dbReference type="Gene3D" id="3.30.2350.10">
    <property type="entry name" value="Pseudouridine synthase"/>
    <property type="match status" value="1"/>
</dbReference>
<feature type="domain" description="Pseudouridine synthase RsuA/RluA-like" evidence="5">
    <location>
        <begin position="96"/>
        <end position="240"/>
    </location>
</feature>
<dbReference type="GO" id="GO:0003723">
    <property type="term" value="F:RNA binding"/>
    <property type="evidence" value="ECO:0007669"/>
    <property type="project" value="UniProtKB-KW"/>
</dbReference>
<dbReference type="OrthoDB" id="128480at2"/>
<feature type="region of interest" description="Disordered" evidence="4">
    <location>
        <begin position="287"/>
        <end position="318"/>
    </location>
</feature>
<dbReference type="InterPro" id="IPR020103">
    <property type="entry name" value="PsdUridine_synth_cat_dom_sf"/>
</dbReference>
<dbReference type="InterPro" id="IPR006224">
    <property type="entry name" value="PsdUridine_synth_RluA-like_CS"/>
</dbReference>
<dbReference type="GO" id="GO:0009982">
    <property type="term" value="F:pseudouridine synthase activity"/>
    <property type="evidence" value="ECO:0007669"/>
    <property type="project" value="InterPro"/>
</dbReference>
<reference evidence="6" key="1">
    <citation type="submission" date="2010-05" db="EMBL/GenBank/DDBJ databases">
        <title>The draft genome of Desulfonatronospira thiodismutans ASO3-1.</title>
        <authorList>
            <consortium name="US DOE Joint Genome Institute (JGI-PGF)"/>
            <person name="Lucas S."/>
            <person name="Copeland A."/>
            <person name="Lapidus A."/>
            <person name="Cheng J.-F."/>
            <person name="Bruce D."/>
            <person name="Goodwin L."/>
            <person name="Pitluck S."/>
            <person name="Chertkov O."/>
            <person name="Brettin T."/>
            <person name="Detter J.C."/>
            <person name="Han C."/>
            <person name="Land M.L."/>
            <person name="Hauser L."/>
            <person name="Kyrpides N."/>
            <person name="Mikhailova N."/>
            <person name="Muyzer G."/>
            <person name="Woyke T."/>
        </authorList>
    </citation>
    <scope>NUCLEOTIDE SEQUENCE [LARGE SCALE GENOMIC DNA]</scope>
    <source>
        <strain evidence="6">ASO3-1</strain>
    </source>
</reference>
<dbReference type="Gene3D" id="3.10.290.10">
    <property type="entry name" value="RNA-binding S4 domain"/>
    <property type="match status" value="1"/>
</dbReference>
<evidence type="ECO:0000313" key="7">
    <source>
        <dbReference type="Proteomes" id="UP000005496"/>
    </source>
</evidence>
<dbReference type="CDD" id="cd00165">
    <property type="entry name" value="S4"/>
    <property type="match status" value="1"/>
</dbReference>
<dbReference type="eggNOG" id="COG0564">
    <property type="taxonomic scope" value="Bacteria"/>
</dbReference>
<dbReference type="InterPro" id="IPR006145">
    <property type="entry name" value="PsdUridine_synth_RsuA/RluA"/>
</dbReference>
<dbReference type="PROSITE" id="PS01129">
    <property type="entry name" value="PSI_RLU"/>
    <property type="match status" value="1"/>
</dbReference>
<sequence length="318" mass="36177">MQDMQKQTAQQCLVSSTESGQKLFSYLKRRLGREFPGSGLMRLIRTGQVRVNSKRKKPYDRVYAGDTVRIPPHFPETGDDPQRAGELQIVFENPDFTVLDKPAGVPVHSGTSARRDNMVLRLRKHYAGADFSPALVHRLDKETSGLLLAAKNYAWLRRIQAMWNKNLVEKTYLAWVHGSWPSRWVNLEHRLIKTFEKMQPSPEGRPALSRVRSIASSRDKTLVQIRIITGRTHQIRTQLSLSGHPVIGDGKYGKDSGYAEMYLHAYMLAWPGHVFCLPPGWTGDFTTPGDLEKRVRKPESGRGGRSRCKEDACHHPWP</sequence>
<dbReference type="CDD" id="cd02869">
    <property type="entry name" value="PseudoU_synth_RluA_like"/>
    <property type="match status" value="1"/>
</dbReference>
<dbReference type="InterPro" id="IPR036986">
    <property type="entry name" value="S4_RNA-bd_sf"/>
</dbReference>
<evidence type="ECO:0000259" key="5">
    <source>
        <dbReference type="Pfam" id="PF00849"/>
    </source>
</evidence>
<gene>
    <name evidence="6" type="ORF">Dthio_PD1313</name>
</gene>